<dbReference type="RefSeq" id="XP_040757883.1">
    <property type="nucleotide sequence ID" value="XM_040907417.1"/>
</dbReference>
<dbReference type="InParanoid" id="A0A165B3C2"/>
<dbReference type="AlphaFoldDB" id="A0A165B3C2"/>
<sequence length="131" mass="13304">MNSAIAAADSSGSGMGEGGVISTVFAIAFLLEGGCDHKRVLLSSTTSAASSVHSRLSSSAHGATSAENLAPSRLGGHALFQPGSALPSTQSKPLTASLAGARAGGGCHRVSFLPFPRSVKSEIQIQKRRYH</sequence>
<protein>
    <submittedName>
        <fullName evidence="1">Uncharacterized protein</fullName>
    </submittedName>
</protein>
<reference evidence="1 2" key="1">
    <citation type="journal article" date="2016" name="Mol. Biol. Evol.">
        <title>Comparative Genomics of Early-Diverging Mushroom-Forming Fungi Provides Insights into the Origins of Lignocellulose Decay Capabilities.</title>
        <authorList>
            <person name="Nagy L.G."/>
            <person name="Riley R."/>
            <person name="Tritt A."/>
            <person name="Adam C."/>
            <person name="Daum C."/>
            <person name="Floudas D."/>
            <person name="Sun H."/>
            <person name="Yadav J.S."/>
            <person name="Pangilinan J."/>
            <person name="Larsson K.H."/>
            <person name="Matsuura K."/>
            <person name="Barry K."/>
            <person name="Labutti K."/>
            <person name="Kuo R."/>
            <person name="Ohm R.A."/>
            <person name="Bhattacharya S.S."/>
            <person name="Shirouzu T."/>
            <person name="Yoshinaga Y."/>
            <person name="Martin F.M."/>
            <person name="Grigoriev I.V."/>
            <person name="Hibbett D.S."/>
        </authorList>
    </citation>
    <scope>NUCLEOTIDE SEQUENCE [LARGE SCALE GENOMIC DNA]</scope>
    <source>
        <strain evidence="1 2">93-53</strain>
    </source>
</reference>
<dbReference type="GeneID" id="63824446"/>
<gene>
    <name evidence="1" type="ORF">LAESUDRAFT_718311</name>
</gene>
<evidence type="ECO:0000313" key="1">
    <source>
        <dbReference type="EMBL" id="KZT00143.1"/>
    </source>
</evidence>
<dbReference type="Proteomes" id="UP000076871">
    <property type="component" value="Unassembled WGS sequence"/>
</dbReference>
<dbReference type="EMBL" id="KV427695">
    <property type="protein sequence ID" value="KZT00143.1"/>
    <property type="molecule type" value="Genomic_DNA"/>
</dbReference>
<organism evidence="1 2">
    <name type="scientific">Laetiporus sulphureus 93-53</name>
    <dbReference type="NCBI Taxonomy" id="1314785"/>
    <lineage>
        <taxon>Eukaryota</taxon>
        <taxon>Fungi</taxon>
        <taxon>Dikarya</taxon>
        <taxon>Basidiomycota</taxon>
        <taxon>Agaricomycotina</taxon>
        <taxon>Agaricomycetes</taxon>
        <taxon>Polyporales</taxon>
        <taxon>Laetiporus</taxon>
    </lineage>
</organism>
<name>A0A165B3C2_9APHY</name>
<evidence type="ECO:0000313" key="2">
    <source>
        <dbReference type="Proteomes" id="UP000076871"/>
    </source>
</evidence>
<accession>A0A165B3C2</accession>
<proteinExistence type="predicted"/>
<keyword evidence="2" id="KW-1185">Reference proteome</keyword>